<sequence>MKTFRSVPFQPALASRQPLARQASLPASFFQSLVRLLCVERRGALVCCMPGAPIVRLPH</sequence>
<dbReference type="PATRIC" id="fig|587753.10.peg.3602"/>
<evidence type="ECO:0000313" key="1">
    <source>
        <dbReference type="EMBL" id="AKA25065.1"/>
    </source>
</evidence>
<name>A0A0D5Y1Z3_9PSED</name>
<proteinExistence type="predicted"/>
<reference evidence="1 2" key="1">
    <citation type="journal article" date="2015" name="Mol. Plant Microbe Interact.">
        <title>Comparative Genomic Analysis of Pseudomonas chlororaphis PCL1606 Reveals New Insight into Antifungal Compounds Involved in Biocontrol.</title>
        <authorList>
            <person name="Calderon C.E."/>
            <person name="Ramos C."/>
            <person name="de Vicente A."/>
            <person name="Cazorla F.M."/>
        </authorList>
    </citation>
    <scope>NUCLEOTIDE SEQUENCE [LARGE SCALE GENOMIC DNA]</scope>
    <source>
        <strain evidence="1 2">PCL1606</strain>
    </source>
</reference>
<protein>
    <submittedName>
        <fullName evidence="1">Uncharacterized protein</fullName>
    </submittedName>
</protein>
<accession>A0A0D5Y1Z3</accession>
<dbReference type="Proteomes" id="UP000032748">
    <property type="component" value="Chromosome"/>
</dbReference>
<organism evidence="1 2">
    <name type="scientific">Pseudomonas chlororaphis</name>
    <dbReference type="NCBI Taxonomy" id="587753"/>
    <lineage>
        <taxon>Bacteria</taxon>
        <taxon>Pseudomonadati</taxon>
        <taxon>Pseudomonadota</taxon>
        <taxon>Gammaproteobacteria</taxon>
        <taxon>Pseudomonadales</taxon>
        <taxon>Pseudomonadaceae</taxon>
        <taxon>Pseudomonas</taxon>
    </lineage>
</organism>
<dbReference type="AlphaFoldDB" id="A0A0D5Y1Z3"/>
<evidence type="ECO:0000313" key="2">
    <source>
        <dbReference type="Proteomes" id="UP000032748"/>
    </source>
</evidence>
<dbReference type="OrthoDB" id="6904071at2"/>
<dbReference type="KEGG" id="pcz:PCL1606_36140"/>
<gene>
    <name evidence="1" type="ORF">PCL1606_36140</name>
</gene>
<dbReference type="EMBL" id="CP011110">
    <property type="protein sequence ID" value="AKA25065.1"/>
    <property type="molecule type" value="Genomic_DNA"/>
</dbReference>
<dbReference type="RefSeq" id="WP_045883868.1">
    <property type="nucleotide sequence ID" value="NZ_CP011110.1"/>
</dbReference>